<dbReference type="EMBL" id="JAUTXU010000204">
    <property type="protein sequence ID" value="KAK3698947.1"/>
    <property type="molecule type" value="Genomic_DNA"/>
</dbReference>
<gene>
    <name evidence="1" type="ORF">LTR37_016734</name>
</gene>
<dbReference type="Proteomes" id="UP001281147">
    <property type="component" value="Unassembled WGS sequence"/>
</dbReference>
<organism evidence="1 2">
    <name type="scientific">Vermiconidia calcicola</name>
    <dbReference type="NCBI Taxonomy" id="1690605"/>
    <lineage>
        <taxon>Eukaryota</taxon>
        <taxon>Fungi</taxon>
        <taxon>Dikarya</taxon>
        <taxon>Ascomycota</taxon>
        <taxon>Pezizomycotina</taxon>
        <taxon>Dothideomycetes</taxon>
        <taxon>Dothideomycetidae</taxon>
        <taxon>Mycosphaerellales</taxon>
        <taxon>Extremaceae</taxon>
        <taxon>Vermiconidia</taxon>
    </lineage>
</organism>
<accession>A0ACC3MNM7</accession>
<name>A0ACC3MNM7_9PEZI</name>
<keyword evidence="2" id="KW-1185">Reference proteome</keyword>
<evidence type="ECO:0000313" key="1">
    <source>
        <dbReference type="EMBL" id="KAK3698947.1"/>
    </source>
</evidence>
<reference evidence="1" key="1">
    <citation type="submission" date="2023-07" db="EMBL/GenBank/DDBJ databases">
        <title>Black Yeasts Isolated from many extreme environments.</title>
        <authorList>
            <person name="Coleine C."/>
            <person name="Stajich J.E."/>
            <person name="Selbmann L."/>
        </authorList>
    </citation>
    <scope>NUCLEOTIDE SEQUENCE</scope>
    <source>
        <strain evidence="1">CCFEE 5714</strain>
    </source>
</reference>
<proteinExistence type="predicted"/>
<comment type="caution">
    <text evidence="1">The sequence shown here is derived from an EMBL/GenBank/DDBJ whole genome shotgun (WGS) entry which is preliminary data.</text>
</comment>
<sequence length="108" mass="11404">MSSEGRAITVLAGGREGKVFEDDLDLERNYSISNSAGHFATMLTLSSDRFAEQHPEQSFIHGFPGLVSTGLLGRSATGVLGGFFREQHSGGSWSLDGDGTAKNIGALD</sequence>
<evidence type="ECO:0000313" key="2">
    <source>
        <dbReference type="Proteomes" id="UP001281147"/>
    </source>
</evidence>
<protein>
    <submittedName>
        <fullName evidence="1">Uncharacterized protein</fullName>
    </submittedName>
</protein>